<protein>
    <submittedName>
        <fullName evidence="2">Uncharacterized protein</fullName>
    </submittedName>
</protein>
<organism evidence="2 3">
    <name type="scientific">Candidatus Nomurabacteria bacterium RIFCSPHIGHO2_02_FULL_38_15</name>
    <dbReference type="NCBI Taxonomy" id="1801752"/>
    <lineage>
        <taxon>Bacteria</taxon>
        <taxon>Candidatus Nomuraibacteriota</taxon>
    </lineage>
</organism>
<keyword evidence="1" id="KW-0472">Membrane</keyword>
<dbReference type="Proteomes" id="UP000179686">
    <property type="component" value="Unassembled WGS sequence"/>
</dbReference>
<comment type="caution">
    <text evidence="2">The sequence shown here is derived from an EMBL/GenBank/DDBJ whole genome shotgun (WGS) entry which is preliminary data.</text>
</comment>
<evidence type="ECO:0000256" key="1">
    <source>
        <dbReference type="SAM" id="Phobius"/>
    </source>
</evidence>
<dbReference type="EMBL" id="MFUC01000003">
    <property type="protein sequence ID" value="OGI72634.1"/>
    <property type="molecule type" value="Genomic_DNA"/>
</dbReference>
<dbReference type="AlphaFoldDB" id="A0A1F6VSQ1"/>
<evidence type="ECO:0000313" key="3">
    <source>
        <dbReference type="Proteomes" id="UP000179686"/>
    </source>
</evidence>
<dbReference type="STRING" id="1801752.A3J61_00630"/>
<sequence length="78" mass="8710">MKTLKFFSGFIMFLIGFLVLLQASDLNPLLTIKNYGVWVNGHFPLGTNFFLTWFIPCLLIGGTICGIGLNIMKPAQKN</sequence>
<reference evidence="2 3" key="1">
    <citation type="journal article" date="2016" name="Nat. Commun.">
        <title>Thousands of microbial genomes shed light on interconnected biogeochemical processes in an aquifer system.</title>
        <authorList>
            <person name="Anantharaman K."/>
            <person name="Brown C.T."/>
            <person name="Hug L.A."/>
            <person name="Sharon I."/>
            <person name="Castelle C.J."/>
            <person name="Probst A.J."/>
            <person name="Thomas B.C."/>
            <person name="Singh A."/>
            <person name="Wilkins M.J."/>
            <person name="Karaoz U."/>
            <person name="Brodie E.L."/>
            <person name="Williams K.H."/>
            <person name="Hubbard S.S."/>
            <person name="Banfield J.F."/>
        </authorList>
    </citation>
    <scope>NUCLEOTIDE SEQUENCE [LARGE SCALE GENOMIC DNA]</scope>
</reference>
<keyword evidence="1" id="KW-1133">Transmembrane helix</keyword>
<gene>
    <name evidence="2" type="ORF">A3J61_00630</name>
</gene>
<accession>A0A1F6VSQ1</accession>
<keyword evidence="1" id="KW-0812">Transmembrane</keyword>
<feature type="transmembrane region" description="Helical" evidence="1">
    <location>
        <begin position="50"/>
        <end position="72"/>
    </location>
</feature>
<name>A0A1F6VSQ1_9BACT</name>
<evidence type="ECO:0000313" key="2">
    <source>
        <dbReference type="EMBL" id="OGI72634.1"/>
    </source>
</evidence>
<proteinExistence type="predicted"/>